<dbReference type="Pfam" id="PF00010">
    <property type="entry name" value="HLH"/>
    <property type="match status" value="1"/>
</dbReference>
<reference evidence="8" key="2">
    <citation type="submission" date="2018-08" db="UniProtKB">
        <authorList>
            <consortium name="EnsemblPlants"/>
        </authorList>
    </citation>
    <scope>IDENTIFICATION</scope>
    <source>
        <strain evidence="8">Yugu1</strain>
    </source>
</reference>
<evidence type="ECO:0000256" key="4">
    <source>
        <dbReference type="RuleBase" id="RU369104"/>
    </source>
</evidence>
<name>K3YLT7_SETIT</name>
<dbReference type="InParanoid" id="K3YLT7"/>
<dbReference type="HOGENOM" id="CLU_086832_0_0_1"/>
<dbReference type="InterPro" id="IPR045084">
    <property type="entry name" value="AIB/MYC-like"/>
</dbReference>
<evidence type="ECO:0000313" key="8">
    <source>
        <dbReference type="EnsemblPlants" id="KQL02792"/>
    </source>
</evidence>
<accession>K3YLT7</accession>
<keyword evidence="2 4" id="KW-0805">Transcription regulation</keyword>
<feature type="region of interest" description="Disordered" evidence="6">
    <location>
        <begin position="51"/>
        <end position="89"/>
    </location>
</feature>
<proteinExistence type="inferred from homology"/>
<feature type="region of interest" description="Disordered" evidence="6">
    <location>
        <begin position="1"/>
        <end position="22"/>
    </location>
</feature>
<dbReference type="InterPro" id="IPR011598">
    <property type="entry name" value="bHLH_dom"/>
</dbReference>
<dbReference type="GO" id="GO:0000976">
    <property type="term" value="F:transcription cis-regulatory region binding"/>
    <property type="evidence" value="ECO:0000318"/>
    <property type="project" value="GO_Central"/>
</dbReference>
<keyword evidence="5" id="KW-0175">Coiled coil</keyword>
<organism evidence="8 9">
    <name type="scientific">Setaria italica</name>
    <name type="common">Foxtail millet</name>
    <name type="synonym">Panicum italicum</name>
    <dbReference type="NCBI Taxonomy" id="4555"/>
    <lineage>
        <taxon>Eukaryota</taxon>
        <taxon>Viridiplantae</taxon>
        <taxon>Streptophyta</taxon>
        <taxon>Embryophyta</taxon>
        <taxon>Tracheophyta</taxon>
        <taxon>Spermatophyta</taxon>
        <taxon>Magnoliopsida</taxon>
        <taxon>Liliopsida</taxon>
        <taxon>Poales</taxon>
        <taxon>Poaceae</taxon>
        <taxon>PACMAD clade</taxon>
        <taxon>Panicoideae</taxon>
        <taxon>Panicodae</taxon>
        <taxon>Paniceae</taxon>
        <taxon>Cenchrinae</taxon>
        <taxon>Setaria</taxon>
    </lineage>
</organism>
<dbReference type="OMA" id="QFAPCEV"/>
<dbReference type="Proteomes" id="UP000004995">
    <property type="component" value="Unassembled WGS sequence"/>
</dbReference>
<reference evidence="9" key="1">
    <citation type="journal article" date="2012" name="Nat. Biotechnol.">
        <title>Reference genome sequence of the model plant Setaria.</title>
        <authorList>
            <person name="Bennetzen J.L."/>
            <person name="Schmutz J."/>
            <person name="Wang H."/>
            <person name="Percifield R."/>
            <person name="Hawkins J."/>
            <person name="Pontaroli A.C."/>
            <person name="Estep M."/>
            <person name="Feng L."/>
            <person name="Vaughn J.N."/>
            <person name="Grimwood J."/>
            <person name="Jenkins J."/>
            <person name="Barry K."/>
            <person name="Lindquist E."/>
            <person name="Hellsten U."/>
            <person name="Deshpande S."/>
            <person name="Wang X."/>
            <person name="Wu X."/>
            <person name="Mitros T."/>
            <person name="Triplett J."/>
            <person name="Yang X."/>
            <person name="Ye C.Y."/>
            <person name="Mauro-Herrera M."/>
            <person name="Wang L."/>
            <person name="Li P."/>
            <person name="Sharma M."/>
            <person name="Sharma R."/>
            <person name="Ronald P.C."/>
            <person name="Panaud O."/>
            <person name="Kellogg E.A."/>
            <person name="Brutnell T.P."/>
            <person name="Doust A.N."/>
            <person name="Tuskan G.A."/>
            <person name="Rokhsar D."/>
            <person name="Devos K.M."/>
        </authorList>
    </citation>
    <scope>NUCLEOTIDE SEQUENCE [LARGE SCALE GENOMIC DNA]</scope>
    <source>
        <strain evidence="9">cv. Yugu1</strain>
    </source>
</reference>
<dbReference type="InterPro" id="IPR036638">
    <property type="entry name" value="HLH_DNA-bd_sf"/>
</dbReference>
<comment type="subcellular location">
    <subcellularLocation>
        <location evidence="4">Nucleus</location>
    </subcellularLocation>
</comment>
<dbReference type="GO" id="GO:0003700">
    <property type="term" value="F:DNA-binding transcription factor activity"/>
    <property type="evidence" value="ECO:0000318"/>
    <property type="project" value="GO_Central"/>
</dbReference>
<protein>
    <recommendedName>
        <fullName evidence="4">Transcription factor</fullName>
        <shortName evidence="4">bHLH transcription factor</shortName>
    </recommendedName>
    <alternativeName>
        <fullName evidence="4">Basic helix-loop-helix protein</fullName>
    </alternativeName>
</protein>
<dbReference type="SUPFAM" id="SSF47459">
    <property type="entry name" value="HLH, helix-loop-helix DNA-binding domain"/>
    <property type="match status" value="1"/>
</dbReference>
<dbReference type="Gramene" id="KQL02792">
    <property type="protein sequence ID" value="KQL02792"/>
    <property type="gene ID" value="SETIT_015213mg"/>
</dbReference>
<feature type="domain" description="BHLH" evidence="7">
    <location>
        <begin position="77"/>
        <end position="126"/>
    </location>
</feature>
<dbReference type="PANTHER" id="PTHR11514">
    <property type="entry name" value="MYC"/>
    <property type="match status" value="1"/>
</dbReference>
<feature type="coiled-coil region" evidence="5">
    <location>
        <begin position="116"/>
        <end position="143"/>
    </location>
</feature>
<dbReference type="EMBL" id="AGNK02004007">
    <property type="status" value="NOT_ANNOTATED_CDS"/>
    <property type="molecule type" value="Genomic_DNA"/>
</dbReference>
<dbReference type="AlphaFoldDB" id="K3YLT7"/>
<dbReference type="Gene3D" id="4.10.280.10">
    <property type="entry name" value="Helix-loop-helix DNA-binding domain"/>
    <property type="match status" value="1"/>
</dbReference>
<sequence length="244" mass="26010">MDGFVFPTSSSSSPSPASFSTAGHDKALQFAPCEVLGQGWAGNVGLHEPLDGAAWGDGGSTSTTTRGRKAGPARPDEPAIPHVEDERHRRDKLHRRFCELRAAVPNVSRMDKASILADATAYITELRGRVEQLEAMAREAAARQGAPSAASHSFRNLEAEKLEVRMVGPKAAALRLTTAAARHRHAPARLMDALRSLDLPVRHACICRVAGVTVQDAVVDVPAAALRDEGGLRAVLLHRLQVSG</sequence>
<dbReference type="EnsemblPlants" id="KQL02792">
    <property type="protein sequence ID" value="KQL02792"/>
    <property type="gene ID" value="SETIT_015213mg"/>
</dbReference>
<keyword evidence="4" id="KW-0539">Nucleus</keyword>
<dbReference type="GO" id="GO:0005634">
    <property type="term" value="C:nucleus"/>
    <property type="evidence" value="ECO:0000318"/>
    <property type="project" value="GO_Central"/>
</dbReference>
<dbReference type="PANTHER" id="PTHR11514:SF140">
    <property type="entry name" value="TRANSCRIPTION FACTOR"/>
    <property type="match status" value="1"/>
</dbReference>
<keyword evidence="3 4" id="KW-0804">Transcription</keyword>
<dbReference type="GO" id="GO:0006355">
    <property type="term" value="P:regulation of DNA-templated transcription"/>
    <property type="evidence" value="ECO:0000318"/>
    <property type="project" value="GO_Central"/>
</dbReference>
<dbReference type="PROSITE" id="PS50888">
    <property type="entry name" value="BHLH"/>
    <property type="match status" value="1"/>
</dbReference>
<dbReference type="SMART" id="SM00353">
    <property type="entry name" value="HLH"/>
    <property type="match status" value="1"/>
</dbReference>
<evidence type="ECO:0000256" key="3">
    <source>
        <dbReference type="ARBA" id="ARBA00023163"/>
    </source>
</evidence>
<dbReference type="eggNOG" id="ENOG502QS6Z">
    <property type="taxonomic scope" value="Eukaryota"/>
</dbReference>
<evidence type="ECO:0000259" key="7">
    <source>
        <dbReference type="PROSITE" id="PS50888"/>
    </source>
</evidence>
<keyword evidence="9" id="KW-1185">Reference proteome</keyword>
<evidence type="ECO:0000313" key="9">
    <source>
        <dbReference type="Proteomes" id="UP000004995"/>
    </source>
</evidence>
<comment type="similarity">
    <text evidence="1">Belongs to the bHLH protein family.</text>
</comment>
<feature type="compositionally biased region" description="Basic and acidic residues" evidence="6">
    <location>
        <begin position="74"/>
        <end position="88"/>
    </location>
</feature>
<evidence type="ECO:0000256" key="2">
    <source>
        <dbReference type="ARBA" id="ARBA00023015"/>
    </source>
</evidence>
<dbReference type="STRING" id="4555.K3YLT7"/>
<evidence type="ECO:0000256" key="1">
    <source>
        <dbReference type="ARBA" id="ARBA00005510"/>
    </source>
</evidence>
<dbReference type="GO" id="GO:0046983">
    <property type="term" value="F:protein dimerization activity"/>
    <property type="evidence" value="ECO:0007669"/>
    <property type="project" value="InterPro"/>
</dbReference>
<evidence type="ECO:0000256" key="5">
    <source>
        <dbReference type="SAM" id="Coils"/>
    </source>
</evidence>
<evidence type="ECO:0000256" key="6">
    <source>
        <dbReference type="SAM" id="MobiDB-lite"/>
    </source>
</evidence>